<dbReference type="SUPFAM" id="SSF55961">
    <property type="entry name" value="Bet v1-like"/>
    <property type="match status" value="1"/>
</dbReference>
<dbReference type="CDD" id="cd08894">
    <property type="entry name" value="SRPBCC_CalC_Aha1-like_1"/>
    <property type="match status" value="1"/>
</dbReference>
<comment type="similarity">
    <text evidence="1">Belongs to the AHA1 family.</text>
</comment>
<evidence type="ECO:0000313" key="4">
    <source>
        <dbReference type="Proteomes" id="UP000830116"/>
    </source>
</evidence>
<evidence type="ECO:0000313" key="3">
    <source>
        <dbReference type="EMBL" id="UOF00624.1"/>
    </source>
</evidence>
<dbReference type="Gene3D" id="3.30.530.20">
    <property type="match status" value="1"/>
</dbReference>
<dbReference type="Proteomes" id="UP000830116">
    <property type="component" value="Chromosome"/>
</dbReference>
<feature type="domain" description="Activator of Hsp90 ATPase homologue 1/2-like C-terminal" evidence="2">
    <location>
        <begin position="11"/>
        <end position="133"/>
    </location>
</feature>
<organism evidence="3 4">
    <name type="scientific">Bdellovibrio reynosensis</name>
    <dbReference type="NCBI Taxonomy" id="2835041"/>
    <lineage>
        <taxon>Bacteria</taxon>
        <taxon>Pseudomonadati</taxon>
        <taxon>Bdellovibrionota</taxon>
        <taxon>Bdellovibrionia</taxon>
        <taxon>Bdellovibrionales</taxon>
        <taxon>Pseudobdellovibrionaceae</taxon>
        <taxon>Bdellovibrio</taxon>
    </lineage>
</organism>
<accession>A0ABY4C7E0</accession>
<dbReference type="Pfam" id="PF08327">
    <property type="entry name" value="AHSA1"/>
    <property type="match status" value="1"/>
</dbReference>
<dbReference type="EMBL" id="CP093442">
    <property type="protein sequence ID" value="UOF00624.1"/>
    <property type="molecule type" value="Genomic_DNA"/>
</dbReference>
<proteinExistence type="inferred from homology"/>
<evidence type="ECO:0000256" key="1">
    <source>
        <dbReference type="ARBA" id="ARBA00006817"/>
    </source>
</evidence>
<keyword evidence="4" id="KW-1185">Reference proteome</keyword>
<protein>
    <submittedName>
        <fullName evidence="3">SRPBCC family protein</fullName>
    </submittedName>
</protein>
<reference evidence="3" key="1">
    <citation type="submission" date="2022-03" db="EMBL/GenBank/DDBJ databases">
        <title>Genome Identification and Characterization of new species Bdellovibrio reynosense LBG001 sp. nov. from a Mexico soil sample.</title>
        <authorList>
            <person name="Camilli A."/>
            <person name="Ajao Y."/>
            <person name="Guo X."/>
        </authorList>
    </citation>
    <scope>NUCLEOTIDE SEQUENCE</scope>
    <source>
        <strain evidence="3">LBG001</strain>
    </source>
</reference>
<dbReference type="InterPro" id="IPR023393">
    <property type="entry name" value="START-like_dom_sf"/>
</dbReference>
<name>A0ABY4C7E0_9BACT</name>
<evidence type="ECO:0000259" key="2">
    <source>
        <dbReference type="Pfam" id="PF08327"/>
    </source>
</evidence>
<dbReference type="RefSeq" id="WP_243536762.1">
    <property type="nucleotide sequence ID" value="NZ_CP093442.1"/>
</dbReference>
<gene>
    <name evidence="3" type="ORF">MNR06_13045</name>
</gene>
<dbReference type="InterPro" id="IPR013538">
    <property type="entry name" value="ASHA1/2-like_C"/>
</dbReference>
<sequence length="139" mass="15631">MSTFQTSRKIAAPIESVFAAISTPERLARWWGPEGFTNTFEICEFKPGGLWKYIMHGPDGRDYPNETVFAEIESPKKVVIQHASLPKYTLVITLASEKNETLVSWAQTFDKPEVAKAIAHIVVPANEQNLDRLIAEVTR</sequence>